<evidence type="ECO:0000313" key="4">
    <source>
        <dbReference type="Proteomes" id="UP000653454"/>
    </source>
</evidence>
<comment type="caution">
    <text evidence="3">The sequence shown here is derived from an EMBL/GenBank/DDBJ whole genome shotgun (WGS) entry which is preliminary data.</text>
</comment>
<keyword evidence="4" id="KW-1185">Reference proteome</keyword>
<protein>
    <submittedName>
        <fullName evidence="3">(diamondback moth) hypothetical protein</fullName>
    </submittedName>
</protein>
<keyword evidence="2" id="KW-0732">Signal</keyword>
<dbReference type="AlphaFoldDB" id="A0A8S4FY47"/>
<feature type="signal peptide" evidence="2">
    <location>
        <begin position="1"/>
        <end position="18"/>
    </location>
</feature>
<evidence type="ECO:0000256" key="1">
    <source>
        <dbReference type="SAM" id="MobiDB-lite"/>
    </source>
</evidence>
<reference evidence="3" key="1">
    <citation type="submission" date="2020-11" db="EMBL/GenBank/DDBJ databases">
        <authorList>
            <person name="Whiteford S."/>
        </authorList>
    </citation>
    <scope>NUCLEOTIDE SEQUENCE</scope>
</reference>
<feature type="compositionally biased region" description="Low complexity" evidence="1">
    <location>
        <begin position="29"/>
        <end position="40"/>
    </location>
</feature>
<feature type="compositionally biased region" description="Basic and acidic residues" evidence="1">
    <location>
        <begin position="81"/>
        <end position="95"/>
    </location>
</feature>
<feature type="compositionally biased region" description="Polar residues" evidence="1">
    <location>
        <begin position="63"/>
        <end position="76"/>
    </location>
</feature>
<evidence type="ECO:0000256" key="2">
    <source>
        <dbReference type="SAM" id="SignalP"/>
    </source>
</evidence>
<organism evidence="3 4">
    <name type="scientific">Plutella xylostella</name>
    <name type="common">Diamondback moth</name>
    <name type="synonym">Plutella maculipennis</name>
    <dbReference type="NCBI Taxonomy" id="51655"/>
    <lineage>
        <taxon>Eukaryota</taxon>
        <taxon>Metazoa</taxon>
        <taxon>Ecdysozoa</taxon>
        <taxon>Arthropoda</taxon>
        <taxon>Hexapoda</taxon>
        <taxon>Insecta</taxon>
        <taxon>Pterygota</taxon>
        <taxon>Neoptera</taxon>
        <taxon>Endopterygota</taxon>
        <taxon>Lepidoptera</taxon>
        <taxon>Glossata</taxon>
        <taxon>Ditrysia</taxon>
        <taxon>Yponomeutoidea</taxon>
        <taxon>Plutellidae</taxon>
        <taxon>Plutella</taxon>
    </lineage>
</organism>
<gene>
    <name evidence="3" type="ORF">PLXY2_LOCUS10976</name>
</gene>
<dbReference type="Proteomes" id="UP000653454">
    <property type="component" value="Unassembled WGS sequence"/>
</dbReference>
<accession>A0A8S4FY47</accession>
<proteinExistence type="predicted"/>
<dbReference type="EMBL" id="CAJHNJ030000052">
    <property type="protein sequence ID" value="CAG9132684.1"/>
    <property type="molecule type" value="Genomic_DNA"/>
</dbReference>
<sequence>MTPCWLLFTFSWFGSASLQFINPAGPGADDAALDPGDPAGHYPPLPYRSYDHLPPANSEPMIENSQYITEDQNDQGQRPRRTTDLSKDWMEDQDRQQSQNDLQNMISNNNPLLVEQFEDNENVTLPERVEVMDPEAKKNFSPWGGKRDKSAYDQMWTWKRQQMSREPSMPKRVRFSPWGGKRSGHMIFKPGTKSNRVLYSTNLQEMARFISNLSPKDVKVSGIQLAKRHPLRMMTLAEKTDPSMLREAMPFQMFLDYLPKLFKTGHPYSQVNLKKDGKRKVKFSAWGGKRSPPIIGPIWTPTSADAKDASLDAILLLRNNGHQRDLTATTY</sequence>
<feature type="region of interest" description="Disordered" evidence="1">
    <location>
        <begin position="29"/>
        <end position="99"/>
    </location>
</feature>
<name>A0A8S4FY47_PLUXY</name>
<evidence type="ECO:0000313" key="3">
    <source>
        <dbReference type="EMBL" id="CAG9132684.1"/>
    </source>
</evidence>
<feature type="chain" id="PRO_5035931140" evidence="2">
    <location>
        <begin position="19"/>
        <end position="331"/>
    </location>
</feature>